<organism evidence="6 7">
    <name type="scientific">Streptomyces rhizosphaericus</name>
    <dbReference type="NCBI Taxonomy" id="114699"/>
    <lineage>
        <taxon>Bacteria</taxon>
        <taxon>Bacillati</taxon>
        <taxon>Actinomycetota</taxon>
        <taxon>Actinomycetes</taxon>
        <taxon>Kitasatosporales</taxon>
        <taxon>Streptomycetaceae</taxon>
        <taxon>Streptomyces</taxon>
        <taxon>Streptomyces violaceusniger group</taxon>
    </lineage>
</organism>
<dbReference type="EMBL" id="BAAAID010000030">
    <property type="protein sequence ID" value="GAA0936655.1"/>
    <property type="molecule type" value="Genomic_DNA"/>
</dbReference>
<feature type="domain" description="LytR/CpsA/Psr regulator C-terminal" evidence="5">
    <location>
        <begin position="407"/>
        <end position="493"/>
    </location>
</feature>
<dbReference type="InterPro" id="IPR050922">
    <property type="entry name" value="LytR/CpsA/Psr_CW_biosynth"/>
</dbReference>
<accession>A0ABP4AHG1</accession>
<dbReference type="InterPro" id="IPR027381">
    <property type="entry name" value="LytR/CpsA/Psr_C"/>
</dbReference>
<reference evidence="7" key="1">
    <citation type="journal article" date="2019" name="Int. J. Syst. Evol. Microbiol.">
        <title>The Global Catalogue of Microorganisms (GCM) 10K type strain sequencing project: providing services to taxonomists for standard genome sequencing and annotation.</title>
        <authorList>
            <consortium name="The Broad Institute Genomics Platform"/>
            <consortium name="The Broad Institute Genome Sequencing Center for Infectious Disease"/>
            <person name="Wu L."/>
            <person name="Ma J."/>
        </authorList>
    </citation>
    <scope>NUCLEOTIDE SEQUENCE [LARGE SCALE GENOMIC DNA]</scope>
    <source>
        <strain evidence="7">JCM 11444</strain>
    </source>
</reference>
<evidence type="ECO:0000256" key="2">
    <source>
        <dbReference type="SAM" id="MobiDB-lite"/>
    </source>
</evidence>
<dbReference type="NCBIfam" id="TIGR00350">
    <property type="entry name" value="lytR_cpsA_psr"/>
    <property type="match status" value="1"/>
</dbReference>
<evidence type="ECO:0000313" key="7">
    <source>
        <dbReference type="Proteomes" id="UP001500418"/>
    </source>
</evidence>
<name>A0ABP4AHG1_9ACTN</name>
<evidence type="ECO:0000259" key="5">
    <source>
        <dbReference type="Pfam" id="PF13399"/>
    </source>
</evidence>
<evidence type="ECO:0000259" key="4">
    <source>
        <dbReference type="Pfam" id="PF03816"/>
    </source>
</evidence>
<comment type="caution">
    <text evidence="6">The sequence shown here is derived from an EMBL/GenBank/DDBJ whole genome shotgun (WGS) entry which is preliminary data.</text>
</comment>
<dbReference type="Proteomes" id="UP001500418">
    <property type="component" value="Unassembled WGS sequence"/>
</dbReference>
<feature type="region of interest" description="Disordered" evidence="2">
    <location>
        <begin position="35"/>
        <end position="64"/>
    </location>
</feature>
<sequence>MVDTGARRPGGSAPYERRGAAKAIVVWTYGEAVPPSPPKFTEVPGVSAPARSPRPSRPRSRRPRWGLRLATGGACLVLAVSGIGHLLVRELDSGIHRVDAFGGLDNRPKSTGGGVNFLVVGTDGREKITPREKALYRLGGAPCRCTDTIMLMHLSGDHRRVSAVSLPRDSYARIPAYTDATGKRHPSHPRKLNAAYAEGGPSLTVRTVEHLTGVHIDHYLEVDFTSFMKTVDVLGGVKICTARPLKDDHTGLDLPAGTHVLNGGQALQYVRSRHVDGTSDLGRIQRQQRFMAAVVHQTTAGRILLNPVRFNRVAGALLGSVRADHGFSAEDLVALGRAMSGVTPASSEFASVPVVLPGVPVKGAGSTLRWNRAKAERLFTTLRADRPLVTHRPKRVRATPVDVDPARIRVHVLNGTNTTGLARRADRALHATGFAATGSPADAATADVRHTVIAYDPIWDRSVRSLAAALPGARLKPVVGQGAVMEITIGADYKGVRPVRVEAPKTDTAGFGAVTGDEVVCPEGGATRSL</sequence>
<keyword evidence="7" id="KW-1185">Reference proteome</keyword>
<dbReference type="InterPro" id="IPR004474">
    <property type="entry name" value="LytR_CpsA_psr"/>
</dbReference>
<keyword evidence="3" id="KW-1133">Transmembrane helix</keyword>
<protein>
    <submittedName>
        <fullName evidence="6">LCP family protein</fullName>
    </submittedName>
</protein>
<dbReference type="Pfam" id="PF13399">
    <property type="entry name" value="LytR_C"/>
    <property type="match status" value="1"/>
</dbReference>
<dbReference type="PANTHER" id="PTHR33392:SF6">
    <property type="entry name" value="POLYISOPRENYL-TEICHOIC ACID--PEPTIDOGLYCAN TEICHOIC ACID TRANSFERASE TAGU"/>
    <property type="match status" value="1"/>
</dbReference>
<keyword evidence="3" id="KW-0812">Transmembrane</keyword>
<gene>
    <name evidence="6" type="ORF">GCM10009575_047930</name>
</gene>
<comment type="similarity">
    <text evidence="1">Belongs to the LytR/CpsA/Psr (LCP) family.</text>
</comment>
<evidence type="ECO:0000256" key="3">
    <source>
        <dbReference type="SAM" id="Phobius"/>
    </source>
</evidence>
<dbReference type="Gene3D" id="3.30.70.2390">
    <property type="match status" value="1"/>
</dbReference>
<feature type="transmembrane region" description="Helical" evidence="3">
    <location>
        <begin position="65"/>
        <end position="88"/>
    </location>
</feature>
<keyword evidence="3" id="KW-0472">Membrane</keyword>
<evidence type="ECO:0000313" key="6">
    <source>
        <dbReference type="EMBL" id="GAA0936655.1"/>
    </source>
</evidence>
<dbReference type="Pfam" id="PF03816">
    <property type="entry name" value="LytR_cpsA_psr"/>
    <property type="match status" value="1"/>
</dbReference>
<feature type="compositionally biased region" description="Basic residues" evidence="2">
    <location>
        <begin position="54"/>
        <end position="64"/>
    </location>
</feature>
<proteinExistence type="inferred from homology"/>
<evidence type="ECO:0000256" key="1">
    <source>
        <dbReference type="ARBA" id="ARBA00006068"/>
    </source>
</evidence>
<dbReference type="Gene3D" id="3.40.630.190">
    <property type="entry name" value="LCP protein"/>
    <property type="match status" value="1"/>
</dbReference>
<dbReference type="PANTHER" id="PTHR33392">
    <property type="entry name" value="POLYISOPRENYL-TEICHOIC ACID--PEPTIDOGLYCAN TEICHOIC ACID TRANSFERASE TAGU"/>
    <property type="match status" value="1"/>
</dbReference>
<feature type="domain" description="Cell envelope-related transcriptional attenuator" evidence="4">
    <location>
        <begin position="146"/>
        <end position="298"/>
    </location>
</feature>